<dbReference type="AlphaFoldDB" id="A0AA39L8U5"/>
<keyword evidence="3" id="KW-1185">Reference proteome</keyword>
<evidence type="ECO:0000256" key="1">
    <source>
        <dbReference type="SAM" id="MobiDB-lite"/>
    </source>
</evidence>
<gene>
    <name evidence="2" type="ORF">NLU13_4627</name>
</gene>
<accession>A0AA39L8U5</accession>
<comment type="caution">
    <text evidence="2">The sequence shown here is derived from an EMBL/GenBank/DDBJ whole genome shotgun (WGS) entry which is preliminary data.</text>
</comment>
<name>A0AA39L8U5_SARSR</name>
<dbReference type="Proteomes" id="UP001175261">
    <property type="component" value="Unassembled WGS sequence"/>
</dbReference>
<evidence type="ECO:0000313" key="3">
    <source>
        <dbReference type="Proteomes" id="UP001175261"/>
    </source>
</evidence>
<organism evidence="2 3">
    <name type="scientific">Sarocladium strictum</name>
    <name type="common">Black bundle disease fungus</name>
    <name type="synonym">Acremonium strictum</name>
    <dbReference type="NCBI Taxonomy" id="5046"/>
    <lineage>
        <taxon>Eukaryota</taxon>
        <taxon>Fungi</taxon>
        <taxon>Dikarya</taxon>
        <taxon>Ascomycota</taxon>
        <taxon>Pezizomycotina</taxon>
        <taxon>Sordariomycetes</taxon>
        <taxon>Hypocreomycetidae</taxon>
        <taxon>Hypocreales</taxon>
        <taxon>Sarocladiaceae</taxon>
        <taxon>Sarocladium</taxon>
    </lineage>
</organism>
<feature type="region of interest" description="Disordered" evidence="1">
    <location>
        <begin position="93"/>
        <end position="127"/>
    </location>
</feature>
<protein>
    <submittedName>
        <fullName evidence="2">Uncharacterized protein</fullName>
    </submittedName>
</protein>
<feature type="compositionally biased region" description="Basic and acidic residues" evidence="1">
    <location>
        <begin position="111"/>
        <end position="127"/>
    </location>
</feature>
<proteinExistence type="predicted"/>
<sequence>MEVQPPSQAEASADGQEIWDEARLEAAMDRLKLLHIKVRNLRDAIPKMLEPLAKPHPTPDAMFVAFKAAIAESQAAVQDFNVLMNDVRSQQALRHAKESREKDPGGIPPWRHSENPDWFHLDPKHTY</sequence>
<feature type="compositionally biased region" description="Basic and acidic residues" evidence="1">
    <location>
        <begin position="95"/>
        <end position="104"/>
    </location>
</feature>
<evidence type="ECO:0000313" key="2">
    <source>
        <dbReference type="EMBL" id="KAK0388382.1"/>
    </source>
</evidence>
<reference evidence="2" key="1">
    <citation type="submission" date="2022-10" db="EMBL/GenBank/DDBJ databases">
        <title>Determination and structural analysis of whole genome sequence of Sarocladium strictum F4-1.</title>
        <authorList>
            <person name="Hu L."/>
            <person name="Jiang Y."/>
        </authorList>
    </citation>
    <scope>NUCLEOTIDE SEQUENCE</scope>
    <source>
        <strain evidence="2">F4-1</strain>
    </source>
</reference>
<dbReference type="EMBL" id="JAPDFR010000003">
    <property type="protein sequence ID" value="KAK0388382.1"/>
    <property type="molecule type" value="Genomic_DNA"/>
</dbReference>